<dbReference type="RefSeq" id="WP_188312423.1">
    <property type="nucleotide sequence ID" value="NZ_JABTCG010000001.1"/>
</dbReference>
<feature type="transmembrane region" description="Helical" evidence="1">
    <location>
        <begin position="66"/>
        <end position="88"/>
    </location>
</feature>
<proteinExistence type="predicted"/>
<dbReference type="InterPro" id="IPR025698">
    <property type="entry name" value="2TM_dom"/>
</dbReference>
<evidence type="ECO:0000313" key="3">
    <source>
        <dbReference type="EMBL" id="MBD0849293.1"/>
    </source>
</evidence>
<keyword evidence="1" id="KW-1133">Transmembrane helix</keyword>
<dbReference type="Pfam" id="PF13239">
    <property type="entry name" value="2TM"/>
    <property type="match status" value="1"/>
</dbReference>
<dbReference type="EMBL" id="JABTCG010000001">
    <property type="protein sequence ID" value="MBD0849293.1"/>
    <property type="molecule type" value="Genomic_DNA"/>
</dbReference>
<feature type="domain" description="2TM" evidence="2">
    <location>
        <begin position="10"/>
        <end position="100"/>
    </location>
</feature>
<reference evidence="3 4" key="1">
    <citation type="submission" date="2020-05" db="EMBL/GenBank/DDBJ databases">
        <title>The draft genome sequence of Maribacter arenosus CAU 1321.</title>
        <authorList>
            <person name="Mu L."/>
        </authorList>
    </citation>
    <scope>NUCLEOTIDE SEQUENCE [LARGE SCALE GENOMIC DNA]</scope>
    <source>
        <strain evidence="3 4">CAU 1321</strain>
    </source>
</reference>
<feature type="transmembrane region" description="Helical" evidence="1">
    <location>
        <begin position="21"/>
        <end position="39"/>
    </location>
</feature>
<name>A0ABR7V6H0_9FLAO</name>
<keyword evidence="4" id="KW-1185">Reference proteome</keyword>
<evidence type="ECO:0000313" key="4">
    <source>
        <dbReference type="Proteomes" id="UP000598350"/>
    </source>
</evidence>
<evidence type="ECO:0000259" key="2">
    <source>
        <dbReference type="Pfam" id="PF13239"/>
    </source>
</evidence>
<organism evidence="3 4">
    <name type="scientific">Maribacter arenosus</name>
    <dbReference type="NCBI Taxonomy" id="1854708"/>
    <lineage>
        <taxon>Bacteria</taxon>
        <taxon>Pseudomonadati</taxon>
        <taxon>Bacteroidota</taxon>
        <taxon>Flavobacteriia</taxon>
        <taxon>Flavobacteriales</taxon>
        <taxon>Flavobacteriaceae</taxon>
        <taxon>Maribacter</taxon>
    </lineage>
</organism>
<evidence type="ECO:0000256" key="1">
    <source>
        <dbReference type="SAM" id="Phobius"/>
    </source>
</evidence>
<comment type="caution">
    <text evidence="3">The sequence shown here is derived from an EMBL/GenBank/DDBJ whole genome shotgun (WGS) entry which is preliminary data.</text>
</comment>
<keyword evidence="1" id="KW-0812">Transmembrane</keyword>
<gene>
    <name evidence="3" type="ORF">HPE63_01315</name>
</gene>
<dbReference type="Proteomes" id="UP000598350">
    <property type="component" value="Unassembled WGS sequence"/>
</dbReference>
<protein>
    <submittedName>
        <fullName evidence="3">2TM domain-containing protein</fullName>
    </submittedName>
</protein>
<keyword evidence="1" id="KW-0472">Membrane</keyword>
<accession>A0ABR7V6H0</accession>
<sequence length="110" mass="13180">MKSKERYKLERAHRRVGQIRGFYKHIGIFIVINTALLLLKDKMTIAFLGNEAMNYPDAMDWIYWNAYVWGGILAIHALLVFGKIPFFVKKWEDRQIERILKEEQKSEKYE</sequence>